<dbReference type="Proteomes" id="UP000625711">
    <property type="component" value="Unassembled WGS sequence"/>
</dbReference>
<reference evidence="2" key="1">
    <citation type="submission" date="2020-08" db="EMBL/GenBank/DDBJ databases">
        <title>Genome sequencing and assembly of the red palm weevil Rhynchophorus ferrugineus.</title>
        <authorList>
            <person name="Dias G.B."/>
            <person name="Bergman C.M."/>
            <person name="Manee M."/>
        </authorList>
    </citation>
    <scope>NUCLEOTIDE SEQUENCE</scope>
    <source>
        <strain evidence="2">AA-2017</strain>
        <tissue evidence="2">Whole larva</tissue>
    </source>
</reference>
<dbReference type="CDD" id="cd23992">
    <property type="entry name" value="PBP_GOBP"/>
    <property type="match status" value="1"/>
</dbReference>
<comment type="caution">
    <text evidence="2">The sequence shown here is derived from an EMBL/GenBank/DDBJ whole genome shotgun (WGS) entry which is preliminary data.</text>
</comment>
<dbReference type="AlphaFoldDB" id="A0A834M9Z1"/>
<dbReference type="Gene3D" id="1.10.238.20">
    <property type="entry name" value="Pheromone/general odorant binding protein domain"/>
    <property type="match status" value="1"/>
</dbReference>
<accession>A0A834M9Z1</accession>
<dbReference type="Pfam" id="PF01395">
    <property type="entry name" value="PBP_GOBP"/>
    <property type="match status" value="1"/>
</dbReference>
<keyword evidence="3" id="KW-1185">Reference proteome</keyword>
<protein>
    <submittedName>
        <fullName evidence="2">Uncharacterized protein</fullName>
    </submittedName>
</protein>
<dbReference type="SUPFAM" id="SSF47565">
    <property type="entry name" value="Insect pheromone/odorant-binding proteins"/>
    <property type="match status" value="1"/>
</dbReference>
<dbReference type="EMBL" id="JAACXV010003301">
    <property type="protein sequence ID" value="KAF7277241.1"/>
    <property type="molecule type" value="Genomic_DNA"/>
</dbReference>
<dbReference type="GO" id="GO:0005549">
    <property type="term" value="F:odorant binding"/>
    <property type="evidence" value="ECO:0007669"/>
    <property type="project" value="InterPro"/>
</dbReference>
<dbReference type="InterPro" id="IPR036728">
    <property type="entry name" value="PBP_GOBP_sf"/>
</dbReference>
<dbReference type="InterPro" id="IPR006170">
    <property type="entry name" value="PBP/GOBP"/>
</dbReference>
<feature type="chain" id="PRO_5032627958" evidence="1">
    <location>
        <begin position="19"/>
        <end position="131"/>
    </location>
</feature>
<evidence type="ECO:0000313" key="2">
    <source>
        <dbReference type="EMBL" id="KAF7277241.1"/>
    </source>
</evidence>
<sequence>MQATFTLLLIIGYNAISALTLLPEEKQFGDEVVKQCITETSISKSILEMHEINDENRENAGSFALCISKKVGYQDDKGNLQTDDIRKVLTSIIGNNDKVTAIMKKCFVQKSTAEETALSSLICFSEEISAD</sequence>
<name>A0A834M9Z1_RHYFE</name>
<feature type="signal peptide" evidence="1">
    <location>
        <begin position="1"/>
        <end position="18"/>
    </location>
</feature>
<dbReference type="SMART" id="SM00708">
    <property type="entry name" value="PhBP"/>
    <property type="match status" value="1"/>
</dbReference>
<organism evidence="2 3">
    <name type="scientific">Rhynchophorus ferrugineus</name>
    <name type="common">Red palm weevil</name>
    <name type="synonym">Curculio ferrugineus</name>
    <dbReference type="NCBI Taxonomy" id="354439"/>
    <lineage>
        <taxon>Eukaryota</taxon>
        <taxon>Metazoa</taxon>
        <taxon>Ecdysozoa</taxon>
        <taxon>Arthropoda</taxon>
        <taxon>Hexapoda</taxon>
        <taxon>Insecta</taxon>
        <taxon>Pterygota</taxon>
        <taxon>Neoptera</taxon>
        <taxon>Endopterygota</taxon>
        <taxon>Coleoptera</taxon>
        <taxon>Polyphaga</taxon>
        <taxon>Cucujiformia</taxon>
        <taxon>Curculionidae</taxon>
        <taxon>Dryophthorinae</taxon>
        <taxon>Rhynchophorus</taxon>
    </lineage>
</organism>
<evidence type="ECO:0000256" key="1">
    <source>
        <dbReference type="SAM" id="SignalP"/>
    </source>
</evidence>
<proteinExistence type="predicted"/>
<evidence type="ECO:0000313" key="3">
    <source>
        <dbReference type="Proteomes" id="UP000625711"/>
    </source>
</evidence>
<keyword evidence="1" id="KW-0732">Signal</keyword>
<dbReference type="OrthoDB" id="8194670at2759"/>
<gene>
    <name evidence="2" type="ORF">GWI33_009014</name>
</gene>